<dbReference type="PANTHER" id="PTHR13061">
    <property type="entry name" value="DYNACTIN SUBUNIT P25"/>
    <property type="match status" value="1"/>
</dbReference>
<dbReference type="SUPFAM" id="SSF51161">
    <property type="entry name" value="Trimeric LpxA-like enzymes"/>
    <property type="match status" value="1"/>
</dbReference>
<dbReference type="InterPro" id="IPR050484">
    <property type="entry name" value="Transf_Hexapept/Carb_Anhydrase"/>
</dbReference>
<dbReference type="AlphaFoldDB" id="A0A399ESK2"/>
<gene>
    <name evidence="1" type="ORF">Mlute_01397</name>
</gene>
<dbReference type="InterPro" id="IPR011004">
    <property type="entry name" value="Trimer_LpxA-like_sf"/>
</dbReference>
<protein>
    <submittedName>
        <fullName evidence="1">Phenylacetic acid degradation protein PaaY</fullName>
    </submittedName>
</protein>
<name>A0A399ESK2_9DEIN</name>
<dbReference type="RefSeq" id="WP_119360029.1">
    <property type="nucleotide sequence ID" value="NZ_QWKZ01000037.1"/>
</dbReference>
<dbReference type="PANTHER" id="PTHR13061:SF29">
    <property type="entry name" value="GAMMA CARBONIC ANHYDRASE-LIKE 1, MITOCHONDRIAL-RELATED"/>
    <property type="match status" value="1"/>
</dbReference>
<organism evidence="1 2">
    <name type="scientific">Meiothermus luteus</name>
    <dbReference type="NCBI Taxonomy" id="2026184"/>
    <lineage>
        <taxon>Bacteria</taxon>
        <taxon>Thermotogati</taxon>
        <taxon>Deinococcota</taxon>
        <taxon>Deinococci</taxon>
        <taxon>Thermales</taxon>
        <taxon>Thermaceae</taxon>
        <taxon>Meiothermus</taxon>
    </lineage>
</organism>
<proteinExistence type="predicted"/>
<evidence type="ECO:0000313" key="2">
    <source>
        <dbReference type="Proteomes" id="UP000265800"/>
    </source>
</evidence>
<dbReference type="OrthoDB" id="9803036at2"/>
<dbReference type="Gene3D" id="2.160.10.10">
    <property type="entry name" value="Hexapeptide repeat proteins"/>
    <property type="match status" value="2"/>
</dbReference>
<dbReference type="EMBL" id="QWKZ01000037">
    <property type="protein sequence ID" value="RIH86029.1"/>
    <property type="molecule type" value="Genomic_DNA"/>
</dbReference>
<evidence type="ECO:0000313" key="1">
    <source>
        <dbReference type="EMBL" id="RIH86029.1"/>
    </source>
</evidence>
<reference evidence="1 2" key="1">
    <citation type="submission" date="2018-08" db="EMBL/GenBank/DDBJ databases">
        <title>Meiothermus luteus KCTC 52599 genome sequencing project.</title>
        <authorList>
            <person name="Da Costa M.S."/>
            <person name="Albuquerque L."/>
            <person name="Raposo P."/>
            <person name="Froufe H.J.C."/>
            <person name="Barroso C.S."/>
            <person name="Egas C."/>
        </authorList>
    </citation>
    <scope>NUCLEOTIDE SEQUENCE [LARGE SCALE GENOMIC DNA]</scope>
    <source>
        <strain evidence="1 2">KCTC 52599</strain>
    </source>
</reference>
<sequence>MAVYRLDEHTPRIHPTAFVAPNAVVVGQAEIAENASVWFGAVVPPGMEIPDGMLAIGIPAKVRGPVEPPRNAEHYVALSRRYLAHLAPIAPLGRYQLTLRGQDALNPFSDLHLQLKRSEAEALTALRSVAEGRAADISTEMLQTLLREGLIRAV</sequence>
<dbReference type="Proteomes" id="UP000265800">
    <property type="component" value="Unassembled WGS sequence"/>
</dbReference>
<keyword evidence="2" id="KW-1185">Reference proteome</keyword>
<accession>A0A399ESK2</accession>
<comment type="caution">
    <text evidence="1">The sequence shown here is derived from an EMBL/GenBank/DDBJ whole genome shotgun (WGS) entry which is preliminary data.</text>
</comment>